<feature type="region of interest" description="Disordered" evidence="1">
    <location>
        <begin position="1615"/>
        <end position="1644"/>
    </location>
</feature>
<dbReference type="InterPro" id="IPR002048">
    <property type="entry name" value="EF_hand_dom"/>
</dbReference>
<feature type="region of interest" description="Disordered" evidence="1">
    <location>
        <begin position="722"/>
        <end position="772"/>
    </location>
</feature>
<dbReference type="Proteomes" id="UP001259832">
    <property type="component" value="Unassembled WGS sequence"/>
</dbReference>
<feature type="domain" description="EF-hand" evidence="3">
    <location>
        <begin position="90"/>
        <end position="116"/>
    </location>
</feature>
<proteinExistence type="predicted"/>
<feature type="compositionally biased region" description="Low complexity" evidence="1">
    <location>
        <begin position="514"/>
        <end position="527"/>
    </location>
</feature>
<feature type="region of interest" description="Disordered" evidence="1">
    <location>
        <begin position="1185"/>
        <end position="1206"/>
    </location>
</feature>
<reference evidence="4" key="1">
    <citation type="submission" date="2023-08" db="EMBL/GenBank/DDBJ databases">
        <title>Reference Genome Resource for the Citrus Pathogen Phytophthora citrophthora.</title>
        <authorList>
            <person name="Moller H."/>
            <person name="Coetzee B."/>
            <person name="Rose L.J."/>
            <person name="Van Niekerk J.M."/>
        </authorList>
    </citation>
    <scope>NUCLEOTIDE SEQUENCE</scope>
    <source>
        <strain evidence="4">STE-U-9442</strain>
    </source>
</reference>
<feature type="region of interest" description="Disordered" evidence="1">
    <location>
        <begin position="407"/>
        <end position="436"/>
    </location>
</feature>
<dbReference type="PROSITE" id="PS50222">
    <property type="entry name" value="EF_HAND_2"/>
    <property type="match status" value="1"/>
</dbReference>
<name>A0AAD9GHA8_9STRA</name>
<feature type="compositionally biased region" description="Low complexity" evidence="1">
    <location>
        <begin position="981"/>
        <end position="1016"/>
    </location>
</feature>
<dbReference type="PROSITE" id="PS00018">
    <property type="entry name" value="EF_HAND_1"/>
    <property type="match status" value="1"/>
</dbReference>
<feature type="compositionally biased region" description="Low complexity" evidence="1">
    <location>
        <begin position="1957"/>
        <end position="1982"/>
    </location>
</feature>
<feature type="compositionally biased region" description="Low complexity" evidence="1">
    <location>
        <begin position="725"/>
        <end position="739"/>
    </location>
</feature>
<feature type="compositionally biased region" description="Low complexity" evidence="1">
    <location>
        <begin position="407"/>
        <end position="421"/>
    </location>
</feature>
<accession>A0AAD9GHA8</accession>
<feature type="region of interest" description="Disordered" evidence="1">
    <location>
        <begin position="2045"/>
        <end position="2067"/>
    </location>
</feature>
<feature type="region of interest" description="Disordered" evidence="1">
    <location>
        <begin position="620"/>
        <end position="648"/>
    </location>
</feature>
<evidence type="ECO:0000256" key="1">
    <source>
        <dbReference type="SAM" id="MobiDB-lite"/>
    </source>
</evidence>
<feature type="region of interest" description="Disordered" evidence="1">
    <location>
        <begin position="1953"/>
        <end position="1986"/>
    </location>
</feature>
<keyword evidence="5" id="KW-1185">Reference proteome</keyword>
<dbReference type="EMBL" id="JASMQC010000018">
    <property type="protein sequence ID" value="KAK1938161.1"/>
    <property type="molecule type" value="Genomic_DNA"/>
</dbReference>
<feature type="compositionally biased region" description="Low complexity" evidence="1">
    <location>
        <begin position="285"/>
        <end position="319"/>
    </location>
</feature>
<dbReference type="InterPro" id="IPR018247">
    <property type="entry name" value="EF_Hand_1_Ca_BS"/>
</dbReference>
<feature type="compositionally biased region" description="Low complexity" evidence="1">
    <location>
        <begin position="1191"/>
        <end position="1206"/>
    </location>
</feature>
<feature type="compositionally biased region" description="Polar residues" evidence="1">
    <location>
        <begin position="1320"/>
        <end position="1329"/>
    </location>
</feature>
<feature type="region of interest" description="Disordered" evidence="1">
    <location>
        <begin position="977"/>
        <end position="1020"/>
    </location>
</feature>
<keyword evidence="2" id="KW-0472">Membrane</keyword>
<comment type="caution">
    <text evidence="4">The sequence shown here is derived from an EMBL/GenBank/DDBJ whole genome shotgun (WGS) entry which is preliminary data.</text>
</comment>
<feature type="compositionally biased region" description="Low complexity" evidence="1">
    <location>
        <begin position="2137"/>
        <end position="2152"/>
    </location>
</feature>
<feature type="transmembrane region" description="Helical" evidence="2">
    <location>
        <begin position="32"/>
        <end position="53"/>
    </location>
</feature>
<evidence type="ECO:0000313" key="5">
    <source>
        <dbReference type="Proteomes" id="UP001259832"/>
    </source>
</evidence>
<feature type="compositionally biased region" description="Low complexity" evidence="1">
    <location>
        <begin position="1305"/>
        <end position="1319"/>
    </location>
</feature>
<feature type="region of interest" description="Disordered" evidence="1">
    <location>
        <begin position="514"/>
        <end position="542"/>
    </location>
</feature>
<feature type="compositionally biased region" description="Polar residues" evidence="1">
    <location>
        <begin position="1416"/>
        <end position="1430"/>
    </location>
</feature>
<keyword evidence="2" id="KW-1133">Transmembrane helix</keyword>
<feature type="region of interest" description="Disordered" evidence="1">
    <location>
        <begin position="855"/>
        <end position="915"/>
    </location>
</feature>
<feature type="region of interest" description="Disordered" evidence="1">
    <location>
        <begin position="1399"/>
        <end position="1449"/>
    </location>
</feature>
<evidence type="ECO:0000259" key="3">
    <source>
        <dbReference type="PROSITE" id="PS50222"/>
    </source>
</evidence>
<evidence type="ECO:0000313" key="4">
    <source>
        <dbReference type="EMBL" id="KAK1938161.1"/>
    </source>
</evidence>
<feature type="region of interest" description="Disordered" evidence="1">
    <location>
        <begin position="2137"/>
        <end position="2166"/>
    </location>
</feature>
<feature type="region of interest" description="Disordered" evidence="1">
    <location>
        <begin position="1282"/>
        <end position="1329"/>
    </location>
</feature>
<feature type="compositionally biased region" description="Low complexity" evidence="1">
    <location>
        <begin position="880"/>
        <end position="897"/>
    </location>
</feature>
<feature type="compositionally biased region" description="Low complexity" evidence="1">
    <location>
        <begin position="1286"/>
        <end position="1298"/>
    </location>
</feature>
<gene>
    <name evidence="4" type="ORF">P3T76_009311</name>
</gene>
<sequence length="2266" mass="236662">MNYGSENEETNFIRRVADPDRPNSKRRQKKRLALAGAATLLIGVSAAVGYVTLQSTQSVTVEAPVKQQLAANLVVPDFVDSLGDPYYPSFDDLDEDGDGIVSYDEYMKDLHEVWDQDRVDIANSDLPDVVKEDLNSQLDAKVVSDSACVKKAMIPTKKRKLTFDRTTVDSLYYMLEVYCFDTPISVPEKYMKMFPDTQAPAPPPAPVVPAIPAPPVVTDAPTSAPIDISTPGGDKTVTLVGPPEDGKQKVKVDTGGVVVTTTVKVEETDSGGEKLNITIPGGGTTTVTVPANNIPNSSGGSKSSGTTTTGTQTNPSPGGSNNGFPSVQTTTTTGLQSVDIDTTYGRWTVVLNGPGKWEGTADLTILKHDGSAPEKQSVDISSMADGSQFVHIFTGDENKKVVFPPLTKTTSATTTPTTSSRSGGGSYNGFPSVQTTTTTGLQSVDIDTTYGRWTVVLNGPGKWEGTADLTILKHDGSAPEKQSVDISSMADGSQFVHIFTGDENKKVVFPPLTKTTSATTTPTTSSRSGGGSYNGFPSVQTTTTTGLQSVDIDTTYGRWTVVLNGPGKWEGTADLTILKHDGSAPEKQSVDISSMADGSQFVHIFTGDENKKVVFPPLTKTTSATTTPTTSSRSGGGSYNGFPSVQTTTTTGLQSVDIDTTYGRWTVVLNGPGKWEGTADLTILKHDGSAPEKQSVDISSMADGSQFVHIFTGDENKKVVFPPLTKTTSATTTPTTSSRSGGGSYNGFPSVPSNPTTRGSSSGFPSTPQQLTLNGHPAVAFETSSGRWTVELNGASMKGTEFVQITIYKSDGSVDKQDVPVTMLADGSQLVYVWADNEKHKVVFAPSSNNGMPFYTTPGSSGNGIPPTYPVTGGSGNGISPEPSNPSSTGSNGGFPSVPSNPSGGGAKGLTSVDIDTPSGQWTVILNGAGKWDGTVNITVEKHDGSAPETYEVDGSPKSDDPWYAWVYTGDRTKRVVFPQSSNNDGSSSGGSSSRFPSVPSISGSSSGFPSMTSDGGKPTVDVDTSFGRWTVVFDGLGPIMGTGDITILKHDGSPPERQTVDISSQRMDGTISLNLWTGAETKEVVFPPQKPTPTKRAAEPTSDGVYQFYTTDGKPSVDINTSSGRWTLIFEGPERSDHTVEFTILKHDGSDPVPRGAEVVPGSDGSNFINIWTGDETKKVPLPPASAWTSGPSKVVSGSSSGISSVQQTTTGLRSLDIDTSYGRWTVVLNGPGKWEGTADLTIFKHDGSAPEKQEVDWTPNADGSTYVYLWTGAESKDLLFPPLNSTNGGTTAPSSPSGGGSNNGFSSVSSNRGSNSGFPSTPQQFTLNGHPAVAFETSSGRWTVELNGASMKGTDFVKITIYSSDGSIEEQDTPVTVLADGAQLVYVMADGEKHKVVFPPGSNNGGGGSYSPSTAGSGSGRPSSPTNPSGGGANGKRSVDIDTPSGRWTVVLDGPGDVTGTADITILKQDGSPPEKQTVDISNPMADGSMYIYLWTGDKNKKVTFPPPSQPVISAASKSEAGSNDGVGKLSTTAGKPSIDIDTPTGKWTVIFEGPEKPDATVDLTILKHDGSDPESRREDVVPDSDGMKFVYIWTVGDKKKIPLPPASVWKDMSSNQASSSSTHGWSSSSGAGGGSSSPVETSVEVAIPGGVMVVQFHGPPTGDNKQNVTVTSPEGILKVVLDVSLTGNGAKWVNIPLQSGNKAVQIPGYGGTDTGTQSQVVNIETPKGNVTVETDGPIINGQQNVNITKPDGTSTIVTVDVVKTNDGKTALQLPSGDEGQTTLVTLPPTDTPSAADVLEKPRTVVLETSEGIVKVLFYGLITNGKQSVTVLKFFDNSLPQQMILDVFESTVGKNTVKIPTGPGTEVQYVAVPPFDGPVQNIPNTNVEPAPTLPEVVIDTPQGPTKVIIDGPVIDNKQDVTIVSSNGDITTTTVDVVQNADGKNDLVIPGPDGKTTTVTVSTSSTGSGSTGGSQQQTVSVDTKKGEETVTLDGPVVNGKQNVIITTPKGVKIKKTVDVIRTSDGKNAIEVPTGPEGQSTIITIPQSGSSSSSTAGSQTSSQAAAPATVVDTPHGSATVTANGPVIGGKQIVTITTDDGKTITTLVDATTTKDGNTKVDLPMGRGGTTTAVTVQTTSTTGSGQTNGDNVQTTGGGGQTTGGGGGQSTTDILNQTGINDVDNGDKDFMSKDEFQLQIGAHFSQKIKGLKNQTKDEKAAKETLLDQEKKLQDCILLASNKFGYYGVYEQAPYFQDAVDWVDNDCLKQ</sequence>
<feature type="region of interest" description="Disordered" evidence="1">
    <location>
        <begin position="273"/>
        <end position="330"/>
    </location>
</feature>
<feature type="compositionally biased region" description="Polar residues" evidence="1">
    <location>
        <begin position="751"/>
        <end position="772"/>
    </location>
</feature>
<keyword evidence="2" id="KW-0812">Transmembrane</keyword>
<feature type="region of interest" description="Disordered" evidence="1">
    <location>
        <begin position="1514"/>
        <end position="1542"/>
    </location>
</feature>
<feature type="compositionally biased region" description="Gly residues" evidence="1">
    <location>
        <begin position="2153"/>
        <end position="2166"/>
    </location>
</feature>
<organism evidence="4 5">
    <name type="scientific">Phytophthora citrophthora</name>
    <dbReference type="NCBI Taxonomy" id="4793"/>
    <lineage>
        <taxon>Eukaryota</taxon>
        <taxon>Sar</taxon>
        <taxon>Stramenopiles</taxon>
        <taxon>Oomycota</taxon>
        <taxon>Peronosporomycetes</taxon>
        <taxon>Peronosporales</taxon>
        <taxon>Peronosporaceae</taxon>
        <taxon>Phytophthora</taxon>
    </lineage>
</organism>
<feature type="compositionally biased region" description="Low complexity" evidence="1">
    <location>
        <begin position="620"/>
        <end position="633"/>
    </location>
</feature>
<feature type="compositionally biased region" description="Low complexity" evidence="1">
    <location>
        <begin position="1621"/>
        <end position="1632"/>
    </location>
</feature>
<evidence type="ECO:0000256" key="2">
    <source>
        <dbReference type="SAM" id="Phobius"/>
    </source>
</evidence>
<dbReference type="GO" id="GO:0005509">
    <property type="term" value="F:calcium ion binding"/>
    <property type="evidence" value="ECO:0007669"/>
    <property type="project" value="InterPro"/>
</dbReference>
<protein>
    <recommendedName>
        <fullName evidence="3">EF-hand domain-containing protein</fullName>
    </recommendedName>
</protein>